<keyword evidence="7" id="KW-1185">Reference proteome</keyword>
<keyword evidence="1" id="KW-0479">Metal-binding</keyword>
<gene>
    <name evidence="6" type="ORF">M9Y10_034953</name>
</gene>
<dbReference type="InterPro" id="IPR027417">
    <property type="entry name" value="P-loop_NTPase"/>
</dbReference>
<evidence type="ECO:0000256" key="3">
    <source>
        <dbReference type="ARBA" id="ARBA00022840"/>
    </source>
</evidence>
<evidence type="ECO:0000256" key="4">
    <source>
        <dbReference type="ARBA" id="ARBA00023004"/>
    </source>
</evidence>
<dbReference type="EMBL" id="JAPFFF010000005">
    <property type="protein sequence ID" value="KAK8890184.1"/>
    <property type="molecule type" value="Genomic_DNA"/>
</dbReference>
<dbReference type="HAMAP" id="MF_02040">
    <property type="entry name" value="Mrp_NBP35"/>
    <property type="match status" value="1"/>
</dbReference>
<keyword evidence="4" id="KW-0408">Iron</keyword>
<dbReference type="PANTHER" id="PTHR23264:SF19">
    <property type="entry name" value="CYTOSOLIC FE-S CLUSTER ASSEMBLY FACTOR NUBP2"/>
    <property type="match status" value="1"/>
</dbReference>
<protein>
    <submittedName>
        <fullName evidence="6">Cytosolic Fe-S cluster assembly factor nbp35</fullName>
    </submittedName>
</protein>
<organism evidence="6 7">
    <name type="scientific">Tritrichomonas musculus</name>
    <dbReference type="NCBI Taxonomy" id="1915356"/>
    <lineage>
        <taxon>Eukaryota</taxon>
        <taxon>Metamonada</taxon>
        <taxon>Parabasalia</taxon>
        <taxon>Tritrichomonadida</taxon>
        <taxon>Tritrichomonadidae</taxon>
        <taxon>Tritrichomonas</taxon>
    </lineage>
</organism>
<dbReference type="CDD" id="cd02037">
    <property type="entry name" value="Mrp_NBP35"/>
    <property type="match status" value="1"/>
</dbReference>
<dbReference type="InterPro" id="IPR033756">
    <property type="entry name" value="YlxH/NBP35"/>
</dbReference>
<keyword evidence="5" id="KW-0411">Iron-sulfur</keyword>
<dbReference type="InterPro" id="IPR019591">
    <property type="entry name" value="Mrp/NBP35_ATP-bd"/>
</dbReference>
<sequence>MSCSGNCESCSLNGTCGNAGAPLAMQEALQGIKESMENVKHKFLILSGKGGVGKSTISYLLSKSFSANEMVGVLDLDLCGPSMPLLFNRPYEDLLNTAYGFQPCFVAHNIRLISTQYFLENEDDPLVARGPMKNSLILQFLKDVDWSEIDTIIIDTPPGTSDEHLSVVSFLADTGIDGAIIVTTPEEVSLSDVRREIKFCQKANVKIIGIIENMSNFTCQKCKKESKIYPETTGGAKALCESENLPLLGSFPIDPSIVAGCVGEQYKISQPIMTVADSIRDKLFESFKDKK</sequence>
<comment type="caution">
    <text evidence="6">The sequence shown here is derived from an EMBL/GenBank/DDBJ whole genome shotgun (WGS) entry which is preliminary data.</text>
</comment>
<accession>A0ABR2KGA6</accession>
<dbReference type="Gene3D" id="3.40.50.300">
    <property type="entry name" value="P-loop containing nucleotide triphosphate hydrolases"/>
    <property type="match status" value="1"/>
</dbReference>
<reference evidence="6 7" key="1">
    <citation type="submission" date="2024-04" db="EMBL/GenBank/DDBJ databases">
        <title>Tritrichomonas musculus Genome.</title>
        <authorList>
            <person name="Alves-Ferreira E."/>
            <person name="Grigg M."/>
            <person name="Lorenzi H."/>
            <person name="Galac M."/>
        </authorList>
    </citation>
    <scope>NUCLEOTIDE SEQUENCE [LARGE SCALE GENOMIC DNA]</scope>
    <source>
        <strain evidence="6 7">EAF2021</strain>
    </source>
</reference>
<evidence type="ECO:0000313" key="7">
    <source>
        <dbReference type="Proteomes" id="UP001470230"/>
    </source>
</evidence>
<proteinExistence type="inferred from homology"/>
<evidence type="ECO:0000256" key="1">
    <source>
        <dbReference type="ARBA" id="ARBA00022723"/>
    </source>
</evidence>
<dbReference type="Proteomes" id="UP001470230">
    <property type="component" value="Unassembled WGS sequence"/>
</dbReference>
<keyword evidence="2" id="KW-0547">Nucleotide-binding</keyword>
<keyword evidence="3" id="KW-0067">ATP-binding</keyword>
<dbReference type="Pfam" id="PF10609">
    <property type="entry name" value="ParA"/>
    <property type="match status" value="1"/>
</dbReference>
<dbReference type="PANTHER" id="PTHR23264">
    <property type="entry name" value="NUCLEOTIDE-BINDING PROTEIN NBP35 YEAST -RELATED"/>
    <property type="match status" value="1"/>
</dbReference>
<dbReference type="SUPFAM" id="SSF52540">
    <property type="entry name" value="P-loop containing nucleoside triphosphate hydrolases"/>
    <property type="match status" value="1"/>
</dbReference>
<evidence type="ECO:0000313" key="6">
    <source>
        <dbReference type="EMBL" id="KAK8890184.1"/>
    </source>
</evidence>
<name>A0ABR2KGA6_9EUKA</name>
<evidence type="ECO:0000256" key="5">
    <source>
        <dbReference type="ARBA" id="ARBA00023014"/>
    </source>
</evidence>
<evidence type="ECO:0000256" key="2">
    <source>
        <dbReference type="ARBA" id="ARBA00022741"/>
    </source>
</evidence>